<dbReference type="EMBL" id="JACXAE010000072">
    <property type="protein sequence ID" value="MBD2774605.1"/>
    <property type="molecule type" value="Genomic_DNA"/>
</dbReference>
<keyword evidence="4" id="KW-1185">Reference proteome</keyword>
<protein>
    <submittedName>
        <fullName evidence="3">Glycoside hydrolase family 16 protein</fullName>
    </submittedName>
</protein>
<dbReference type="Pfam" id="PF00722">
    <property type="entry name" value="Glyco_hydro_16"/>
    <property type="match status" value="1"/>
</dbReference>
<reference evidence="3" key="1">
    <citation type="submission" date="2020-09" db="EMBL/GenBank/DDBJ databases">
        <title>Iningainema tapete sp. nov. (Scytonemataceae, Cyanobacteria) from greenhouses in central Florida (USA) produces two types of nodularin with biosynthetic potential for microcystin-LR and anabaenopeptins.</title>
        <authorList>
            <person name="Berthold D.E."/>
            <person name="Lefler F.W."/>
            <person name="Huang I.-S."/>
            <person name="Abdulla H."/>
            <person name="Zimba P.V."/>
            <person name="Laughinghouse H.D. IV."/>
        </authorList>
    </citation>
    <scope>NUCLEOTIDE SEQUENCE</scope>
    <source>
        <strain evidence="3">BLCCT55</strain>
    </source>
</reference>
<proteinExistence type="inferred from homology"/>
<dbReference type="Gene3D" id="2.60.120.200">
    <property type="match status" value="1"/>
</dbReference>
<evidence type="ECO:0000256" key="1">
    <source>
        <dbReference type="ARBA" id="ARBA00006865"/>
    </source>
</evidence>
<dbReference type="CDD" id="cd08023">
    <property type="entry name" value="GH16_laminarinase_like"/>
    <property type="match status" value="1"/>
</dbReference>
<keyword evidence="3" id="KW-0378">Hydrolase</keyword>
<dbReference type="PANTHER" id="PTHR10963">
    <property type="entry name" value="GLYCOSYL HYDROLASE-RELATED"/>
    <property type="match status" value="1"/>
</dbReference>
<dbReference type="Proteomes" id="UP000629098">
    <property type="component" value="Unassembled WGS sequence"/>
</dbReference>
<dbReference type="AlphaFoldDB" id="A0A8J6XE38"/>
<dbReference type="GO" id="GO:0005975">
    <property type="term" value="P:carbohydrate metabolic process"/>
    <property type="evidence" value="ECO:0007669"/>
    <property type="project" value="InterPro"/>
</dbReference>
<name>A0A8J6XE38_9CYAN</name>
<dbReference type="InterPro" id="IPR050546">
    <property type="entry name" value="Glycosyl_Hydrlase_16"/>
</dbReference>
<evidence type="ECO:0000313" key="4">
    <source>
        <dbReference type="Proteomes" id="UP000629098"/>
    </source>
</evidence>
<dbReference type="InterPro" id="IPR000757">
    <property type="entry name" value="Beta-glucanase-like"/>
</dbReference>
<dbReference type="GO" id="GO:0004553">
    <property type="term" value="F:hydrolase activity, hydrolyzing O-glycosyl compounds"/>
    <property type="evidence" value="ECO:0007669"/>
    <property type="project" value="InterPro"/>
</dbReference>
<evidence type="ECO:0000259" key="2">
    <source>
        <dbReference type="PROSITE" id="PS51762"/>
    </source>
</evidence>
<dbReference type="InterPro" id="IPR013320">
    <property type="entry name" value="ConA-like_dom_sf"/>
</dbReference>
<dbReference type="PANTHER" id="PTHR10963:SF55">
    <property type="entry name" value="GLYCOSIDE HYDROLASE FAMILY 16 PROTEIN"/>
    <property type="match status" value="1"/>
</dbReference>
<dbReference type="PROSITE" id="PS51762">
    <property type="entry name" value="GH16_2"/>
    <property type="match status" value="1"/>
</dbReference>
<evidence type="ECO:0000313" key="3">
    <source>
        <dbReference type="EMBL" id="MBD2774605.1"/>
    </source>
</evidence>
<dbReference type="RefSeq" id="WP_190831905.1">
    <property type="nucleotide sequence ID" value="NZ_CAWPPI010000072.1"/>
</dbReference>
<organism evidence="3 4">
    <name type="scientific">Iningainema tapete BLCC-T55</name>
    <dbReference type="NCBI Taxonomy" id="2748662"/>
    <lineage>
        <taxon>Bacteria</taxon>
        <taxon>Bacillati</taxon>
        <taxon>Cyanobacteriota</taxon>
        <taxon>Cyanophyceae</taxon>
        <taxon>Nostocales</taxon>
        <taxon>Scytonemataceae</taxon>
        <taxon>Iningainema tapete</taxon>
    </lineage>
</organism>
<dbReference type="SUPFAM" id="SSF49899">
    <property type="entry name" value="Concanavalin A-like lectins/glucanases"/>
    <property type="match status" value="1"/>
</dbReference>
<gene>
    <name evidence="3" type="ORF">ICL16_21690</name>
</gene>
<comment type="similarity">
    <text evidence="1">Belongs to the glycosyl hydrolase 16 family.</text>
</comment>
<accession>A0A8J6XE38</accession>
<sequence>MARKVVILSSFLLTFLITVLNSYEPAASFERGMANPSNQWQLVWFDEFNYRGLPNPLKWTYEEGFVRNNEAQYYTRARRQNVWVENGMLVIEARKEKYQNAKYTSASVTTNKRASWRYGRIEVKAKLPTGQGMWPAIWMLGTNYPEVEWPLCGEIDIMENVGYDPNVIHAHVYTQAFNYMTRNVKGSSIVIPLPHTEFHIYAMEWFKDRIDFFVDDRKYFTFKNTGNGIDEWPFDGEHYLILNAAIGGGWGGKKGIDDRIFPQKYYIDYVRVYQQTN</sequence>
<comment type="caution">
    <text evidence="3">The sequence shown here is derived from an EMBL/GenBank/DDBJ whole genome shotgun (WGS) entry which is preliminary data.</text>
</comment>
<feature type="domain" description="GH16" evidence="2">
    <location>
        <begin position="28"/>
        <end position="277"/>
    </location>
</feature>